<accession>A0A128F3J8</accession>
<dbReference type="STRING" id="1796497.GCE9029_02340"/>
<reference evidence="3" key="1">
    <citation type="submission" date="2016-02" db="EMBL/GenBank/DDBJ databases">
        <authorList>
            <person name="Rodrigo-Torres Lidia"/>
            <person name="Arahal R.David."/>
        </authorList>
    </citation>
    <scope>NUCLEOTIDE SEQUENCE [LARGE SCALE GENOMIC DNA]</scope>
    <source>
        <strain evidence="3">CECT 9029</strain>
    </source>
</reference>
<sequence length="163" mass="18491">MKLLFLTRHAKSSWDDPSLDDHDRPLNPRGRRNAPEMGVRLAAWSNKPNKIVSSSALRAKTTALLIAEQLPHSPPVIIKSDIYTEDWETLVKIVERFDDDKDSVMLVGHNPAINEFLAHIPFEIDNLPTCGVAVIALHSESWSNWSMADKQVLFLDYPKRLKP</sequence>
<organism evidence="2 3">
    <name type="scientific">Grimontia celer</name>
    <dbReference type="NCBI Taxonomy" id="1796497"/>
    <lineage>
        <taxon>Bacteria</taxon>
        <taxon>Pseudomonadati</taxon>
        <taxon>Pseudomonadota</taxon>
        <taxon>Gammaproteobacteria</taxon>
        <taxon>Vibrionales</taxon>
        <taxon>Vibrionaceae</taxon>
        <taxon>Grimontia</taxon>
    </lineage>
</organism>
<dbReference type="EMBL" id="FIZX01000002">
    <property type="protein sequence ID" value="CZF81010.1"/>
    <property type="molecule type" value="Genomic_DNA"/>
</dbReference>
<dbReference type="AlphaFoldDB" id="A0A128F3J8"/>
<dbReference type="InterPro" id="IPR013078">
    <property type="entry name" value="His_Pase_superF_clade-1"/>
</dbReference>
<dbReference type="SUPFAM" id="SSF53254">
    <property type="entry name" value="Phosphoglycerate mutase-like"/>
    <property type="match status" value="1"/>
</dbReference>
<name>A0A128F3J8_9GAMM</name>
<evidence type="ECO:0000256" key="1">
    <source>
        <dbReference type="SAM" id="MobiDB-lite"/>
    </source>
</evidence>
<dbReference type="Gene3D" id="3.40.50.1240">
    <property type="entry name" value="Phosphoglycerate mutase-like"/>
    <property type="match status" value="1"/>
</dbReference>
<dbReference type="RefSeq" id="WP_063856901.1">
    <property type="nucleotide sequence ID" value="NZ_FIZX01000002.1"/>
</dbReference>
<dbReference type="CDD" id="cd07067">
    <property type="entry name" value="HP_PGM_like"/>
    <property type="match status" value="1"/>
</dbReference>
<proteinExistence type="predicted"/>
<dbReference type="SMART" id="SM00855">
    <property type="entry name" value="PGAM"/>
    <property type="match status" value="1"/>
</dbReference>
<gene>
    <name evidence="2" type="ORF">GCE9029_02340</name>
</gene>
<dbReference type="Proteomes" id="UP000071641">
    <property type="component" value="Unassembled WGS sequence"/>
</dbReference>
<feature type="region of interest" description="Disordered" evidence="1">
    <location>
        <begin position="12"/>
        <end position="33"/>
    </location>
</feature>
<keyword evidence="3" id="KW-1185">Reference proteome</keyword>
<protein>
    <submittedName>
        <fullName evidence="2">Histidine phosphatase superfamily (Branch 1)</fullName>
    </submittedName>
</protein>
<dbReference type="Pfam" id="PF00300">
    <property type="entry name" value="His_Phos_1"/>
    <property type="match status" value="1"/>
</dbReference>
<dbReference type="PANTHER" id="PTHR47623">
    <property type="entry name" value="OS09G0287300 PROTEIN"/>
    <property type="match status" value="1"/>
</dbReference>
<dbReference type="PANTHER" id="PTHR47623:SF1">
    <property type="entry name" value="OS09G0287300 PROTEIN"/>
    <property type="match status" value="1"/>
</dbReference>
<evidence type="ECO:0000313" key="3">
    <source>
        <dbReference type="Proteomes" id="UP000071641"/>
    </source>
</evidence>
<dbReference type="InterPro" id="IPR029033">
    <property type="entry name" value="His_PPase_superfam"/>
</dbReference>
<evidence type="ECO:0000313" key="2">
    <source>
        <dbReference type="EMBL" id="CZF81010.1"/>
    </source>
</evidence>